<dbReference type="AlphaFoldDB" id="J9FMF1"/>
<name>J9FMF1_9ZZZZ</name>
<reference evidence="1" key="1">
    <citation type="journal article" date="2012" name="PLoS ONE">
        <title>Gene sets for utilization of primary and secondary nutrition supplies in the distal gut of endangered iberian lynx.</title>
        <authorList>
            <person name="Alcaide M."/>
            <person name="Messina E."/>
            <person name="Richter M."/>
            <person name="Bargiela R."/>
            <person name="Peplies J."/>
            <person name="Huws S.A."/>
            <person name="Newbold C.J."/>
            <person name="Golyshin P.N."/>
            <person name="Simon M.A."/>
            <person name="Lopez G."/>
            <person name="Yakimov M.M."/>
            <person name="Ferrer M."/>
        </authorList>
    </citation>
    <scope>NUCLEOTIDE SEQUENCE</scope>
</reference>
<organism evidence="1">
    <name type="scientific">gut metagenome</name>
    <dbReference type="NCBI Taxonomy" id="749906"/>
    <lineage>
        <taxon>unclassified sequences</taxon>
        <taxon>metagenomes</taxon>
        <taxon>organismal metagenomes</taxon>
    </lineage>
</organism>
<accession>J9FMF1</accession>
<feature type="non-terminal residue" evidence="1">
    <location>
        <position position="1"/>
    </location>
</feature>
<sequence length="43" mass="5116">LAYFGYNYLTSRISDLVFKMESTTIDFMDLLHEPAEQEDRINQ</sequence>
<evidence type="ECO:0000313" key="1">
    <source>
        <dbReference type="EMBL" id="EJW96091.1"/>
    </source>
</evidence>
<comment type="caution">
    <text evidence="1">The sequence shown here is derived from an EMBL/GenBank/DDBJ whole genome shotgun (WGS) entry which is preliminary data.</text>
</comment>
<gene>
    <name evidence="1" type="ORF">EVA_15801</name>
</gene>
<proteinExistence type="predicted"/>
<protein>
    <submittedName>
        <fullName evidence="1">Uncharacterized protein</fullName>
    </submittedName>
</protein>
<dbReference type="EMBL" id="AMCI01005468">
    <property type="protein sequence ID" value="EJW96091.1"/>
    <property type="molecule type" value="Genomic_DNA"/>
</dbReference>